<proteinExistence type="predicted"/>
<dbReference type="PANTHER" id="PTHR47160:SF10">
    <property type="entry name" value="MULE TRANSPOSASE DOMAIN-CONTAINING PROTEIN"/>
    <property type="match status" value="1"/>
</dbReference>
<dbReference type="OrthoDB" id="2417712at2759"/>
<accession>A0A8H3M8N0</accession>
<gene>
    <name evidence="6" type="ORF">RCL2_002624500</name>
</gene>
<dbReference type="AlphaFoldDB" id="A0A8H3M8N0"/>
<keyword evidence="1" id="KW-0479">Metal-binding</keyword>
<dbReference type="InterPro" id="IPR018289">
    <property type="entry name" value="MULE_transposase_dom"/>
</dbReference>
<evidence type="ECO:0000313" key="7">
    <source>
        <dbReference type="Proteomes" id="UP000615446"/>
    </source>
</evidence>
<comment type="caution">
    <text evidence="6">The sequence shown here is derived from an EMBL/GenBank/DDBJ whole genome shotgun (WGS) entry which is preliminary data.</text>
</comment>
<dbReference type="InterPro" id="IPR007588">
    <property type="entry name" value="Znf_FLYWCH"/>
</dbReference>
<evidence type="ECO:0000256" key="1">
    <source>
        <dbReference type="ARBA" id="ARBA00022723"/>
    </source>
</evidence>
<dbReference type="EMBL" id="BLAL01000285">
    <property type="protein sequence ID" value="GES99761.1"/>
    <property type="molecule type" value="Genomic_DNA"/>
</dbReference>
<dbReference type="Gene3D" id="2.20.25.240">
    <property type="match status" value="1"/>
</dbReference>
<feature type="domain" description="FLYWCH-type" evidence="4">
    <location>
        <begin position="12"/>
        <end position="73"/>
    </location>
</feature>
<dbReference type="Pfam" id="PF04500">
    <property type="entry name" value="FLYWCH"/>
    <property type="match status" value="1"/>
</dbReference>
<keyword evidence="3" id="KW-0862">Zinc</keyword>
<organism evidence="6 7">
    <name type="scientific">Rhizophagus clarus</name>
    <dbReference type="NCBI Taxonomy" id="94130"/>
    <lineage>
        <taxon>Eukaryota</taxon>
        <taxon>Fungi</taxon>
        <taxon>Fungi incertae sedis</taxon>
        <taxon>Mucoromycota</taxon>
        <taxon>Glomeromycotina</taxon>
        <taxon>Glomeromycetes</taxon>
        <taxon>Glomerales</taxon>
        <taxon>Glomeraceae</taxon>
        <taxon>Rhizophagus</taxon>
    </lineage>
</organism>
<evidence type="ECO:0000313" key="6">
    <source>
        <dbReference type="EMBL" id="GES99761.1"/>
    </source>
</evidence>
<protein>
    <submittedName>
        <fullName evidence="6">Uncharacterized protein LOC112591347</fullName>
    </submittedName>
</protein>
<name>A0A8H3M8N0_9GLOM</name>
<evidence type="ECO:0000259" key="4">
    <source>
        <dbReference type="Pfam" id="PF04500"/>
    </source>
</evidence>
<sequence>MSNNNNEVCEIVTSQKGRDKINVRGYLMVKEQVRNNTYYWCCEKRKSENCKSRAITKISDGSHYLQKCVDHNHSPQASNANVANIVARIKQQARETSEQPVQIIQRNTAIVPEEIASYMPTQNALCARIKRVRSAEMPPQPQTIDEIDIPESLQANIRHLSQALYWIMDGTYKTVPTIFYQLYTIHAPIGSEDANSRILPLVYVLMTGKAEVVYRRMFQDLNEFAEEHDIELRPSTIITNFEKASINASHHEFPSVNNKGCFFHLSQSGWRKIQESGLASQYGTDEHLSLMLRHLFALAFLPVDDIPNAFDLLKQEIPSDARIPRTQNTIEAWHRRWETIVGRSHVGAYTIIQEFRKEQRQVEVQIEKILRGEQRPKQKKHLIDREKRIMTVFNDRENRPVMDYLRGIAHNISL</sequence>
<evidence type="ECO:0000259" key="5">
    <source>
        <dbReference type="Pfam" id="PF10551"/>
    </source>
</evidence>
<dbReference type="PANTHER" id="PTHR47160">
    <property type="entry name" value="PUTATIVE-RELATED"/>
    <property type="match status" value="1"/>
</dbReference>
<dbReference type="GO" id="GO:0008270">
    <property type="term" value="F:zinc ion binding"/>
    <property type="evidence" value="ECO:0007669"/>
    <property type="project" value="UniProtKB-KW"/>
</dbReference>
<dbReference type="Pfam" id="PF10551">
    <property type="entry name" value="MULE"/>
    <property type="match status" value="1"/>
</dbReference>
<reference evidence="6" key="1">
    <citation type="submission" date="2019-10" db="EMBL/GenBank/DDBJ databases">
        <title>Conservation and host-specific expression of non-tandemly repeated heterogenous ribosome RNA gene in arbuscular mycorrhizal fungi.</title>
        <authorList>
            <person name="Maeda T."/>
            <person name="Kobayashi Y."/>
            <person name="Nakagawa T."/>
            <person name="Ezawa T."/>
            <person name="Yamaguchi K."/>
            <person name="Bino T."/>
            <person name="Nishimoto Y."/>
            <person name="Shigenobu S."/>
            <person name="Kawaguchi M."/>
        </authorList>
    </citation>
    <scope>NUCLEOTIDE SEQUENCE</scope>
    <source>
        <strain evidence="6">HR1</strain>
    </source>
</reference>
<evidence type="ECO:0000256" key="3">
    <source>
        <dbReference type="ARBA" id="ARBA00022833"/>
    </source>
</evidence>
<keyword evidence="2" id="KW-0863">Zinc-finger</keyword>
<feature type="domain" description="MULE transposase" evidence="5">
    <location>
        <begin position="166"/>
        <end position="267"/>
    </location>
</feature>
<evidence type="ECO:0000256" key="2">
    <source>
        <dbReference type="ARBA" id="ARBA00022771"/>
    </source>
</evidence>
<dbReference type="Proteomes" id="UP000615446">
    <property type="component" value="Unassembled WGS sequence"/>
</dbReference>